<evidence type="ECO:0000259" key="2">
    <source>
        <dbReference type="Pfam" id="PF00248"/>
    </source>
</evidence>
<protein>
    <submittedName>
        <fullName evidence="3">Aldo/keto reductase</fullName>
    </submittedName>
</protein>
<dbReference type="GO" id="GO:0016491">
    <property type="term" value="F:oxidoreductase activity"/>
    <property type="evidence" value="ECO:0007669"/>
    <property type="project" value="UniProtKB-KW"/>
</dbReference>
<dbReference type="AlphaFoldDB" id="A0A0H3FXZ1"/>
<gene>
    <name evidence="3" type="ordered locus">Zmob_0755</name>
</gene>
<dbReference type="EMBL" id="CP002850">
    <property type="protein sequence ID" value="AEH62596.1"/>
    <property type="molecule type" value="Genomic_DNA"/>
</dbReference>
<dbReference type="OrthoDB" id="7181835at2"/>
<dbReference type="Gene3D" id="3.20.20.100">
    <property type="entry name" value="NADP-dependent oxidoreductase domain"/>
    <property type="match status" value="1"/>
</dbReference>
<dbReference type="PANTHER" id="PTHR43364">
    <property type="entry name" value="NADH-SPECIFIC METHYLGLYOXAL REDUCTASE-RELATED"/>
    <property type="match status" value="1"/>
</dbReference>
<dbReference type="HOGENOM" id="CLU_023205_2_0_5"/>
<name>A0A0H3FXZ1_ZYMMA</name>
<sequence length="322" mass="35328">MKQRPLGKTGFQIAPIIFGGNVFGWTVDEKRSFALLDAWIDAGFNAIDTADMYSAWVDGNKGGESESIIGHWLQAHPSKRDKVLIFTKVGGDFRDEKRKGLKAGYIRLAVEASLQRLSIEAIDLYQSHFPDETVDDEETLSVYQDLIKEGKIRAIGASNYTAPQLDRALKIAAEKNLPAYQTLQPEYNLYDRFGYEGAVADLCLDHTIGVIPYYSLASGFLSGKYRSEADLGQSQRGAGIKKYLNPRGMRILAALDEVSKGQNAKPAEIALAWLLTRPAITAPIASATSIEQMASLKKATEINLTPDEVILLNEASAVLPTD</sequence>
<dbReference type="RefSeq" id="WP_014500693.1">
    <property type="nucleotide sequence ID" value="NC_017262.1"/>
</dbReference>
<dbReference type="Pfam" id="PF00248">
    <property type="entry name" value="Aldo_ket_red"/>
    <property type="match status" value="1"/>
</dbReference>
<accession>A0A0H3FXZ1</accession>
<dbReference type="GO" id="GO:0005829">
    <property type="term" value="C:cytosol"/>
    <property type="evidence" value="ECO:0007669"/>
    <property type="project" value="UniProtKB-ARBA"/>
</dbReference>
<dbReference type="InterPro" id="IPR050523">
    <property type="entry name" value="AKR_Detox_Biosynth"/>
</dbReference>
<proteinExistence type="predicted"/>
<dbReference type="SUPFAM" id="SSF51430">
    <property type="entry name" value="NAD(P)-linked oxidoreductase"/>
    <property type="match status" value="1"/>
</dbReference>
<dbReference type="Proteomes" id="UP000001494">
    <property type="component" value="Chromosome"/>
</dbReference>
<keyword evidence="1" id="KW-0560">Oxidoreductase</keyword>
<feature type="domain" description="NADP-dependent oxidoreductase" evidence="2">
    <location>
        <begin position="15"/>
        <end position="315"/>
    </location>
</feature>
<dbReference type="InterPro" id="IPR036812">
    <property type="entry name" value="NAD(P)_OxRdtase_dom_sf"/>
</dbReference>
<reference evidence="3 4" key="1">
    <citation type="journal article" date="2011" name="J. Bacteriol.">
        <title>Genome sequence of the ethanol-producing Zymomonas mobilis subsp. mobilis lectotype strain ATCC 10988.</title>
        <authorList>
            <person name="Pappas K.M."/>
            <person name="Kouvelis V.N."/>
            <person name="Saunders E."/>
            <person name="Brettin T.S."/>
            <person name="Bruce D."/>
            <person name="Detter C."/>
            <person name="Balakireva M."/>
            <person name="Han C.S."/>
            <person name="Savvakis G."/>
            <person name="Kyrpides N.C."/>
            <person name="Typas M.A."/>
        </authorList>
    </citation>
    <scope>NUCLEOTIDE SEQUENCE [LARGE SCALE GENOMIC DNA]</scope>
    <source>
        <strain evidence="4">ATCC 10988 / DSM 424 / CCUG 17860 / LMG 404 / NCIMB 8938 / NRRL B-806 / ZM1</strain>
    </source>
</reference>
<organism evidence="3 4">
    <name type="scientific">Zymomonas mobilis subsp. mobilis (strain ATCC 10988 / DSM 424 / LMG 404 / NCIMB 8938 / NRRL B-806 / ZM1)</name>
    <dbReference type="NCBI Taxonomy" id="555217"/>
    <lineage>
        <taxon>Bacteria</taxon>
        <taxon>Pseudomonadati</taxon>
        <taxon>Pseudomonadota</taxon>
        <taxon>Alphaproteobacteria</taxon>
        <taxon>Sphingomonadales</taxon>
        <taxon>Zymomonadaceae</taxon>
        <taxon>Zymomonas</taxon>
    </lineage>
</organism>
<evidence type="ECO:0000313" key="4">
    <source>
        <dbReference type="Proteomes" id="UP000001494"/>
    </source>
</evidence>
<dbReference type="PANTHER" id="PTHR43364:SF6">
    <property type="entry name" value="OXIDOREDUCTASE-RELATED"/>
    <property type="match status" value="1"/>
</dbReference>
<evidence type="ECO:0000313" key="3">
    <source>
        <dbReference type="EMBL" id="AEH62596.1"/>
    </source>
</evidence>
<dbReference type="KEGG" id="zmm:Zmob_0755"/>
<dbReference type="CDD" id="cd19081">
    <property type="entry name" value="AKR_AKR9C1"/>
    <property type="match status" value="1"/>
</dbReference>
<evidence type="ECO:0000256" key="1">
    <source>
        <dbReference type="ARBA" id="ARBA00023002"/>
    </source>
</evidence>
<dbReference type="eggNOG" id="COG0667">
    <property type="taxonomic scope" value="Bacteria"/>
</dbReference>
<dbReference type="FunFam" id="3.20.20.100:FF:000004">
    <property type="entry name" value="Oxidoreductase, aldo/keto reductase"/>
    <property type="match status" value="1"/>
</dbReference>
<dbReference type="InterPro" id="IPR023210">
    <property type="entry name" value="NADP_OxRdtase_dom"/>
</dbReference>